<evidence type="ECO:0000256" key="6">
    <source>
        <dbReference type="ARBA" id="ARBA00022692"/>
    </source>
</evidence>
<keyword evidence="10" id="KW-0408">Iron</keyword>
<dbReference type="GO" id="GO:0009055">
    <property type="term" value="F:electron transfer activity"/>
    <property type="evidence" value="ECO:0007669"/>
    <property type="project" value="InterPro"/>
</dbReference>
<evidence type="ECO:0000313" key="15">
    <source>
        <dbReference type="EMBL" id="AXI03186.1"/>
    </source>
</evidence>
<evidence type="ECO:0000256" key="11">
    <source>
        <dbReference type="ARBA" id="ARBA00023136"/>
    </source>
</evidence>
<protein>
    <submittedName>
        <fullName evidence="15">Cytochrome b</fullName>
    </submittedName>
</protein>
<keyword evidence="9 13" id="KW-1133">Transmembrane helix</keyword>
<evidence type="ECO:0000256" key="1">
    <source>
        <dbReference type="ARBA" id="ARBA00001970"/>
    </source>
</evidence>
<dbReference type="GO" id="GO:0005886">
    <property type="term" value="C:plasma membrane"/>
    <property type="evidence" value="ECO:0007669"/>
    <property type="project" value="UniProtKB-SubCell"/>
</dbReference>
<keyword evidence="8" id="KW-0249">Electron transport</keyword>
<feature type="transmembrane region" description="Helical" evidence="13">
    <location>
        <begin position="49"/>
        <end position="67"/>
    </location>
</feature>
<dbReference type="GO" id="GO:0022904">
    <property type="term" value="P:respiratory electron transport chain"/>
    <property type="evidence" value="ECO:0007669"/>
    <property type="project" value="InterPro"/>
</dbReference>
<feature type="transmembrane region" description="Helical" evidence="13">
    <location>
        <begin position="139"/>
        <end position="159"/>
    </location>
</feature>
<keyword evidence="6 13" id="KW-0812">Transmembrane</keyword>
<evidence type="ECO:0000259" key="14">
    <source>
        <dbReference type="Pfam" id="PF01292"/>
    </source>
</evidence>
<dbReference type="AlphaFoldDB" id="A0A345P7C7"/>
<comment type="similarity">
    <text evidence="12">Belongs to the cytochrome b561 family.</text>
</comment>
<evidence type="ECO:0000256" key="13">
    <source>
        <dbReference type="SAM" id="Phobius"/>
    </source>
</evidence>
<dbReference type="PANTHER" id="PTHR30529:SF1">
    <property type="entry name" value="CYTOCHROME B561 HOMOLOG 2"/>
    <property type="match status" value="1"/>
</dbReference>
<evidence type="ECO:0000256" key="9">
    <source>
        <dbReference type="ARBA" id="ARBA00022989"/>
    </source>
</evidence>
<proteinExistence type="inferred from homology"/>
<dbReference type="InterPro" id="IPR011577">
    <property type="entry name" value="Cyt_b561_bac/Ni-Hgenase"/>
</dbReference>
<dbReference type="RefSeq" id="WP_114899296.1">
    <property type="nucleotide sequence ID" value="NZ_CP031222.1"/>
</dbReference>
<dbReference type="Proteomes" id="UP000253940">
    <property type="component" value="Chromosome"/>
</dbReference>
<keyword evidence="11 13" id="KW-0472">Membrane</keyword>
<dbReference type="PANTHER" id="PTHR30529">
    <property type="entry name" value="CYTOCHROME B561"/>
    <property type="match status" value="1"/>
</dbReference>
<dbReference type="KEGG" id="mbah:HYN46_10265"/>
<evidence type="ECO:0000256" key="10">
    <source>
        <dbReference type="ARBA" id="ARBA00023004"/>
    </source>
</evidence>
<dbReference type="EMBL" id="CP031222">
    <property type="protein sequence ID" value="AXI03186.1"/>
    <property type="molecule type" value="Genomic_DNA"/>
</dbReference>
<evidence type="ECO:0000256" key="5">
    <source>
        <dbReference type="ARBA" id="ARBA00022617"/>
    </source>
</evidence>
<comment type="cofactor">
    <cofactor evidence="1">
        <name>heme b</name>
        <dbReference type="ChEBI" id="CHEBI:60344"/>
    </cofactor>
</comment>
<evidence type="ECO:0000256" key="7">
    <source>
        <dbReference type="ARBA" id="ARBA00022723"/>
    </source>
</evidence>
<keyword evidence="16" id="KW-1185">Reference proteome</keyword>
<comment type="subcellular location">
    <subcellularLocation>
        <location evidence="2">Cell membrane</location>
        <topology evidence="2">Multi-pass membrane protein</topology>
    </subcellularLocation>
</comment>
<feature type="transmembrane region" description="Helical" evidence="13">
    <location>
        <begin position="12"/>
        <end position="29"/>
    </location>
</feature>
<dbReference type="InterPro" id="IPR016174">
    <property type="entry name" value="Di-haem_cyt_TM"/>
</dbReference>
<dbReference type="InterPro" id="IPR052168">
    <property type="entry name" value="Cytochrome_b561_oxidase"/>
</dbReference>
<sequence length="179" mass="20266">MAQQYTRTAIGLHWIIALLIFAAFGLGWVMTDIPGFTMMKLKYYSWHKWLGVTVFALAFVRVFWRLTHPAPAMIATIPRGQQLIASGVHWLLYFLIFAVPLSGYFYSLAAGFPIVYLGIIPIPSLIDRNLEIADTLKTIHVVLDYTMAGLVGLHILGALKHHIIDRDATLTRMLPFLKR</sequence>
<dbReference type="GO" id="GO:0020037">
    <property type="term" value="F:heme binding"/>
    <property type="evidence" value="ECO:0007669"/>
    <property type="project" value="TreeGrafter"/>
</dbReference>
<evidence type="ECO:0000256" key="8">
    <source>
        <dbReference type="ARBA" id="ARBA00022982"/>
    </source>
</evidence>
<dbReference type="SUPFAM" id="SSF81342">
    <property type="entry name" value="Transmembrane di-heme cytochromes"/>
    <property type="match status" value="1"/>
</dbReference>
<feature type="domain" description="Cytochrome b561 bacterial/Ni-hydrogenase" evidence="14">
    <location>
        <begin position="5"/>
        <end position="175"/>
    </location>
</feature>
<keyword evidence="4" id="KW-1003">Cell membrane</keyword>
<evidence type="ECO:0000313" key="16">
    <source>
        <dbReference type="Proteomes" id="UP000253940"/>
    </source>
</evidence>
<reference evidence="15 16" key="1">
    <citation type="submission" date="2018-07" db="EMBL/GenBank/DDBJ databases">
        <title>Genome sequencing of Moraxellaceae gen. HYN0046.</title>
        <authorList>
            <person name="Kim M."/>
            <person name="Yi H."/>
        </authorList>
    </citation>
    <scope>NUCLEOTIDE SEQUENCE [LARGE SCALE GENOMIC DNA]</scope>
    <source>
        <strain evidence="15 16">HYN0046</strain>
    </source>
</reference>
<dbReference type="GO" id="GO:0046872">
    <property type="term" value="F:metal ion binding"/>
    <property type="evidence" value="ECO:0007669"/>
    <property type="project" value="UniProtKB-KW"/>
</dbReference>
<accession>A0A345P7C7</accession>
<evidence type="ECO:0000256" key="2">
    <source>
        <dbReference type="ARBA" id="ARBA00004651"/>
    </source>
</evidence>
<evidence type="ECO:0000256" key="12">
    <source>
        <dbReference type="ARBA" id="ARBA00037975"/>
    </source>
</evidence>
<evidence type="ECO:0000256" key="3">
    <source>
        <dbReference type="ARBA" id="ARBA00022448"/>
    </source>
</evidence>
<dbReference type="OrthoDB" id="9793784at2"/>
<organism evidence="15 16">
    <name type="scientific">Aquirhabdus parva</name>
    <dbReference type="NCBI Taxonomy" id="2283318"/>
    <lineage>
        <taxon>Bacteria</taxon>
        <taxon>Pseudomonadati</taxon>
        <taxon>Pseudomonadota</taxon>
        <taxon>Gammaproteobacteria</taxon>
        <taxon>Moraxellales</taxon>
        <taxon>Moraxellaceae</taxon>
        <taxon>Aquirhabdus</taxon>
    </lineage>
</organism>
<keyword evidence="7" id="KW-0479">Metal-binding</keyword>
<keyword evidence="5" id="KW-0349">Heme</keyword>
<gene>
    <name evidence="15" type="ORF">HYN46_10265</name>
</gene>
<dbReference type="Pfam" id="PF01292">
    <property type="entry name" value="Ni_hydr_CYTB"/>
    <property type="match status" value="1"/>
</dbReference>
<evidence type="ECO:0000256" key="4">
    <source>
        <dbReference type="ARBA" id="ARBA00022475"/>
    </source>
</evidence>
<keyword evidence="3" id="KW-0813">Transport</keyword>
<feature type="transmembrane region" description="Helical" evidence="13">
    <location>
        <begin position="88"/>
        <end position="119"/>
    </location>
</feature>
<name>A0A345P7C7_9GAMM</name>